<dbReference type="InterPro" id="IPR006935">
    <property type="entry name" value="Helicase/UvrB_N"/>
</dbReference>
<dbReference type="Gene3D" id="3.40.50.300">
    <property type="entry name" value="P-loop containing nucleotide triphosphate hydrolases"/>
    <property type="match status" value="2"/>
</dbReference>
<evidence type="ECO:0000256" key="1">
    <source>
        <dbReference type="ARBA" id="ARBA00022806"/>
    </source>
</evidence>
<dbReference type="GO" id="GO:0016787">
    <property type="term" value="F:hydrolase activity"/>
    <property type="evidence" value="ECO:0007669"/>
    <property type="project" value="InterPro"/>
</dbReference>
<dbReference type="Pfam" id="PF00271">
    <property type="entry name" value="Helicase_C"/>
    <property type="match status" value="1"/>
</dbReference>
<name>A0A6A7BZG3_9PEZI</name>
<dbReference type="AlphaFoldDB" id="A0A6A7BZG3"/>
<keyword evidence="1 4" id="KW-0067">ATP-binding</keyword>
<dbReference type="CDD" id="cd18032">
    <property type="entry name" value="DEXHc_RE_I_III_res"/>
    <property type="match status" value="1"/>
</dbReference>
<protein>
    <submittedName>
        <fullName evidence="4">DNA or RNA helicase of superfamily II</fullName>
    </submittedName>
</protein>
<dbReference type="GO" id="GO:0005524">
    <property type="term" value="F:ATP binding"/>
    <property type="evidence" value="ECO:0007669"/>
    <property type="project" value="InterPro"/>
</dbReference>
<evidence type="ECO:0000259" key="2">
    <source>
        <dbReference type="PROSITE" id="PS51192"/>
    </source>
</evidence>
<proteinExistence type="predicted"/>
<accession>A0A6A7BZG3</accession>
<evidence type="ECO:0000259" key="3">
    <source>
        <dbReference type="PROSITE" id="PS51194"/>
    </source>
</evidence>
<keyword evidence="1 4" id="KW-0378">Hydrolase</keyword>
<sequence>MSSLLFRSNVLHVSRAFIRTTATHSPIKLRPYQEECIDSVLGCLNDGVRRVGVSLATGGGKTVIFTQLIDRVKPQTDQATRTLIVAHRRELIEQATRHCRDLYPDKTIDIEMGRSRSSGTADITVASVASLRSRDRLQKFEADKFKLLLIDEAHHAVSASYVSLLRHFNLLEDSVAIQPALVGVSATLSRYDGRSLKMAIDHIAYHKDYLELIKNDWLSNAIFTTVELGADLSRVKSSSGDFQTASLSKAVNLESQNDLVVRSWLARAANRKSTLVFCVDTDHVVDLTNRFREYGVEAHYVTGKTPVKTRRQKVEDFKEGKYPVLLNCGVFTEGTDIPGIDCVLLVRPTKSRNLLVQMIGRGLRKHKEKENCHIFDFVGSLAEGIVTVPTLFGLMPNEHVDEVDALGMESLKRGKELKELELIEKESEESELPGHVIFTDYDTVNDLLSDTAGDRQLHMISPLAWVRVGGKHYLHNKDGSYVTVKPAHGLYEATYTRKLRSGKDSSASYARPYRILQALDLADAIRGADTFAKERMPFPFISRFAKWRKMPASESQLAYLNKFCEKEDKTQAGHLTKGDAAAMITKLKHGAKGMINKIKDEKRKTHEAMVKKAQLEEQNRRAKVKVGPVYGK</sequence>
<dbReference type="SUPFAM" id="SSF52540">
    <property type="entry name" value="P-loop containing nucleoside triphosphate hydrolases"/>
    <property type="match status" value="1"/>
</dbReference>
<dbReference type="GO" id="GO:0005759">
    <property type="term" value="C:mitochondrial matrix"/>
    <property type="evidence" value="ECO:0007669"/>
    <property type="project" value="TreeGrafter"/>
</dbReference>
<feature type="domain" description="Helicase C-terminal" evidence="3">
    <location>
        <begin position="260"/>
        <end position="412"/>
    </location>
</feature>
<dbReference type="Pfam" id="PF04851">
    <property type="entry name" value="ResIII"/>
    <property type="match status" value="1"/>
</dbReference>
<dbReference type="PANTHER" id="PTHR47396">
    <property type="entry name" value="TYPE I RESTRICTION ENZYME ECOKI R PROTEIN"/>
    <property type="match status" value="1"/>
</dbReference>
<dbReference type="PROSITE" id="PS51192">
    <property type="entry name" value="HELICASE_ATP_BIND_1"/>
    <property type="match status" value="1"/>
</dbReference>
<evidence type="ECO:0000313" key="4">
    <source>
        <dbReference type="EMBL" id="KAF2860452.1"/>
    </source>
</evidence>
<feature type="domain" description="Helicase ATP-binding" evidence="2">
    <location>
        <begin position="42"/>
        <end position="206"/>
    </location>
</feature>
<keyword evidence="5" id="KW-1185">Reference proteome</keyword>
<gene>
    <name evidence="4" type="ORF">K470DRAFT_217066</name>
</gene>
<dbReference type="OrthoDB" id="16911at2759"/>
<dbReference type="InterPro" id="IPR050742">
    <property type="entry name" value="Helicase_Restrict-Modif_Enz"/>
</dbReference>
<dbReference type="GO" id="GO:0036121">
    <property type="term" value="F:double-stranded DNA helicase activity"/>
    <property type="evidence" value="ECO:0007669"/>
    <property type="project" value="TreeGrafter"/>
</dbReference>
<dbReference type="SMART" id="SM00487">
    <property type="entry name" value="DEXDc"/>
    <property type="match status" value="1"/>
</dbReference>
<dbReference type="InterPro" id="IPR014001">
    <property type="entry name" value="Helicase_ATP-bd"/>
</dbReference>
<evidence type="ECO:0000313" key="5">
    <source>
        <dbReference type="Proteomes" id="UP000799421"/>
    </source>
</evidence>
<dbReference type="Proteomes" id="UP000799421">
    <property type="component" value="Unassembled WGS sequence"/>
</dbReference>
<organism evidence="4 5">
    <name type="scientific">Piedraia hortae CBS 480.64</name>
    <dbReference type="NCBI Taxonomy" id="1314780"/>
    <lineage>
        <taxon>Eukaryota</taxon>
        <taxon>Fungi</taxon>
        <taxon>Dikarya</taxon>
        <taxon>Ascomycota</taxon>
        <taxon>Pezizomycotina</taxon>
        <taxon>Dothideomycetes</taxon>
        <taxon>Dothideomycetidae</taxon>
        <taxon>Capnodiales</taxon>
        <taxon>Piedraiaceae</taxon>
        <taxon>Piedraia</taxon>
    </lineage>
</organism>
<dbReference type="GO" id="GO:0061749">
    <property type="term" value="F:forked DNA-dependent helicase activity"/>
    <property type="evidence" value="ECO:0007669"/>
    <property type="project" value="TreeGrafter"/>
</dbReference>
<dbReference type="PROSITE" id="PS51194">
    <property type="entry name" value="HELICASE_CTER"/>
    <property type="match status" value="1"/>
</dbReference>
<keyword evidence="1 4" id="KW-0347">Helicase</keyword>
<dbReference type="InterPro" id="IPR027417">
    <property type="entry name" value="P-loop_NTPase"/>
</dbReference>
<dbReference type="CDD" id="cd18799">
    <property type="entry name" value="SF2_C_EcoAI-like"/>
    <property type="match status" value="1"/>
</dbReference>
<dbReference type="EMBL" id="MU005981">
    <property type="protein sequence ID" value="KAF2860452.1"/>
    <property type="molecule type" value="Genomic_DNA"/>
</dbReference>
<dbReference type="GO" id="GO:0032042">
    <property type="term" value="P:mitochondrial DNA metabolic process"/>
    <property type="evidence" value="ECO:0007669"/>
    <property type="project" value="TreeGrafter"/>
</dbReference>
<dbReference type="InterPro" id="IPR001650">
    <property type="entry name" value="Helicase_C-like"/>
</dbReference>
<dbReference type="SMART" id="SM00490">
    <property type="entry name" value="HELICc"/>
    <property type="match status" value="1"/>
</dbReference>
<dbReference type="PANTHER" id="PTHR47396:SF1">
    <property type="entry name" value="ATP-DEPENDENT HELICASE IRC3-RELATED"/>
    <property type="match status" value="1"/>
</dbReference>
<keyword evidence="1 4" id="KW-0547">Nucleotide-binding</keyword>
<dbReference type="GO" id="GO:0070125">
    <property type="term" value="P:mitochondrial translational elongation"/>
    <property type="evidence" value="ECO:0007669"/>
    <property type="project" value="TreeGrafter"/>
</dbReference>
<reference evidence="4" key="1">
    <citation type="journal article" date="2020" name="Stud. Mycol.">
        <title>101 Dothideomycetes genomes: a test case for predicting lifestyles and emergence of pathogens.</title>
        <authorList>
            <person name="Haridas S."/>
            <person name="Albert R."/>
            <person name="Binder M."/>
            <person name="Bloem J."/>
            <person name="Labutti K."/>
            <person name="Salamov A."/>
            <person name="Andreopoulos B."/>
            <person name="Baker S."/>
            <person name="Barry K."/>
            <person name="Bills G."/>
            <person name="Bluhm B."/>
            <person name="Cannon C."/>
            <person name="Castanera R."/>
            <person name="Culley D."/>
            <person name="Daum C."/>
            <person name="Ezra D."/>
            <person name="Gonzalez J."/>
            <person name="Henrissat B."/>
            <person name="Kuo A."/>
            <person name="Liang C."/>
            <person name="Lipzen A."/>
            <person name="Lutzoni F."/>
            <person name="Magnuson J."/>
            <person name="Mondo S."/>
            <person name="Nolan M."/>
            <person name="Ohm R."/>
            <person name="Pangilinan J."/>
            <person name="Park H.-J."/>
            <person name="Ramirez L."/>
            <person name="Alfaro M."/>
            <person name="Sun H."/>
            <person name="Tritt A."/>
            <person name="Yoshinaga Y."/>
            <person name="Zwiers L.-H."/>
            <person name="Turgeon B."/>
            <person name="Goodwin S."/>
            <person name="Spatafora J."/>
            <person name="Crous P."/>
            <person name="Grigoriev I."/>
        </authorList>
    </citation>
    <scope>NUCLEOTIDE SEQUENCE</scope>
    <source>
        <strain evidence="4">CBS 480.64</strain>
    </source>
</reference>
<dbReference type="GO" id="GO:0000403">
    <property type="term" value="F:Y-form DNA binding"/>
    <property type="evidence" value="ECO:0007669"/>
    <property type="project" value="TreeGrafter"/>
</dbReference>